<dbReference type="AlphaFoldDB" id="A0A1E5XS75"/>
<dbReference type="PRINTS" id="PR00335">
    <property type="entry name" value="KUPTAKETRKA"/>
</dbReference>
<keyword evidence="7 13" id="KW-0812">Transmembrane</keyword>
<evidence type="ECO:0000256" key="2">
    <source>
        <dbReference type="ARBA" id="ARBA00005551"/>
    </source>
</evidence>
<keyword evidence="5" id="KW-1003">Cell membrane</keyword>
<evidence type="ECO:0000256" key="7">
    <source>
        <dbReference type="ARBA" id="ARBA00022692"/>
    </source>
</evidence>
<organism evidence="15 16">
    <name type="scientific">Devosia insulae DS-56</name>
    <dbReference type="NCBI Taxonomy" id="1116389"/>
    <lineage>
        <taxon>Bacteria</taxon>
        <taxon>Pseudomonadati</taxon>
        <taxon>Pseudomonadota</taxon>
        <taxon>Alphaproteobacteria</taxon>
        <taxon>Hyphomicrobiales</taxon>
        <taxon>Devosiaceae</taxon>
        <taxon>Devosia</taxon>
    </lineage>
</organism>
<feature type="transmembrane region" description="Helical" evidence="13">
    <location>
        <begin position="194"/>
        <end position="215"/>
    </location>
</feature>
<dbReference type="Proteomes" id="UP000095463">
    <property type="component" value="Unassembled WGS sequence"/>
</dbReference>
<dbReference type="InterPro" id="IPR003148">
    <property type="entry name" value="RCK_N"/>
</dbReference>
<dbReference type="NCBIfam" id="TIGR00932">
    <property type="entry name" value="2a37"/>
    <property type="match status" value="1"/>
</dbReference>
<feature type="transmembrane region" description="Helical" evidence="13">
    <location>
        <begin position="152"/>
        <end position="174"/>
    </location>
</feature>
<dbReference type="RefSeq" id="WP_069909383.1">
    <property type="nucleotide sequence ID" value="NZ_LAJE02000158.1"/>
</dbReference>
<evidence type="ECO:0000256" key="4">
    <source>
        <dbReference type="ARBA" id="ARBA00022449"/>
    </source>
</evidence>
<evidence type="ECO:0000256" key="8">
    <source>
        <dbReference type="ARBA" id="ARBA00022958"/>
    </source>
</evidence>
<dbReference type="InterPro" id="IPR038770">
    <property type="entry name" value="Na+/solute_symporter_sf"/>
</dbReference>
<evidence type="ECO:0000256" key="10">
    <source>
        <dbReference type="ARBA" id="ARBA00023065"/>
    </source>
</evidence>
<dbReference type="Gene3D" id="3.40.50.720">
    <property type="entry name" value="NAD(P)-binding Rossmann-like Domain"/>
    <property type="match status" value="1"/>
</dbReference>
<dbReference type="GO" id="GO:0015079">
    <property type="term" value="F:potassium ion transmembrane transporter activity"/>
    <property type="evidence" value="ECO:0007669"/>
    <property type="project" value="InterPro"/>
</dbReference>
<feature type="region of interest" description="Disordered" evidence="12">
    <location>
        <begin position="603"/>
        <end position="629"/>
    </location>
</feature>
<dbReference type="PROSITE" id="PS51201">
    <property type="entry name" value="RCK_N"/>
    <property type="match status" value="1"/>
</dbReference>
<dbReference type="InterPro" id="IPR006153">
    <property type="entry name" value="Cation/H_exchanger_TM"/>
</dbReference>
<dbReference type="OrthoDB" id="9781411at2"/>
<feature type="transmembrane region" description="Helical" evidence="13">
    <location>
        <begin position="86"/>
        <end position="105"/>
    </location>
</feature>
<keyword evidence="9 13" id="KW-1133">Transmembrane helix</keyword>
<dbReference type="Pfam" id="PF00999">
    <property type="entry name" value="Na_H_Exchanger"/>
    <property type="match status" value="1"/>
</dbReference>
<dbReference type="InterPro" id="IPR004771">
    <property type="entry name" value="K/H_exchanger"/>
</dbReference>
<reference evidence="15 16" key="1">
    <citation type="journal article" date="2015" name="Genome Announc.">
        <title>Genome Assemblies of Three Soil-Associated Devosia species: D. insulae, D. limi, and D. soli.</title>
        <authorList>
            <person name="Hassan Y.I."/>
            <person name="Lepp D."/>
            <person name="Zhou T."/>
        </authorList>
    </citation>
    <scope>NUCLEOTIDE SEQUENCE [LARGE SCALE GENOMIC DNA]</scope>
    <source>
        <strain evidence="15 16">DS-56</strain>
    </source>
</reference>
<evidence type="ECO:0000256" key="6">
    <source>
        <dbReference type="ARBA" id="ARBA00022538"/>
    </source>
</evidence>
<dbReference type="FunFam" id="3.40.50.720:FF:000036">
    <property type="entry name" value="Glutathione-regulated potassium-efflux system protein KefB"/>
    <property type="match status" value="1"/>
</dbReference>
<dbReference type="InterPro" id="IPR006036">
    <property type="entry name" value="K_uptake_TrkA"/>
</dbReference>
<evidence type="ECO:0000256" key="9">
    <source>
        <dbReference type="ARBA" id="ARBA00022989"/>
    </source>
</evidence>
<dbReference type="PANTHER" id="PTHR46157">
    <property type="entry name" value="K(+) EFFLUX ANTIPORTER 3, CHLOROPLASTIC"/>
    <property type="match status" value="1"/>
</dbReference>
<dbReference type="PANTHER" id="PTHR46157:SF4">
    <property type="entry name" value="K(+) EFFLUX ANTIPORTER 3, CHLOROPLASTIC"/>
    <property type="match status" value="1"/>
</dbReference>
<feature type="transmembrane region" description="Helical" evidence="13">
    <location>
        <begin position="308"/>
        <end position="326"/>
    </location>
</feature>
<dbReference type="GO" id="GO:0005886">
    <property type="term" value="C:plasma membrane"/>
    <property type="evidence" value="ECO:0007669"/>
    <property type="project" value="InterPro"/>
</dbReference>
<comment type="similarity">
    <text evidence="2">Belongs to the monovalent cation:proton antiporter 2 (CPA2) transporter (TC 2.A.37) family.</text>
</comment>
<evidence type="ECO:0000256" key="5">
    <source>
        <dbReference type="ARBA" id="ARBA00022475"/>
    </source>
</evidence>
<name>A0A1E5XS75_9HYPH</name>
<keyword evidence="6" id="KW-0633">Potassium transport</keyword>
<gene>
    <name evidence="15" type="ORF">VW23_016265</name>
</gene>
<dbReference type="Pfam" id="PF02254">
    <property type="entry name" value="TrkA_N"/>
    <property type="match status" value="1"/>
</dbReference>
<comment type="subcellular location">
    <subcellularLocation>
        <location evidence="1">Endomembrane system</location>
        <topology evidence="1">Multi-pass membrane protein</topology>
    </subcellularLocation>
</comment>
<dbReference type="GO" id="GO:0012505">
    <property type="term" value="C:endomembrane system"/>
    <property type="evidence" value="ECO:0007669"/>
    <property type="project" value="UniProtKB-SubCell"/>
</dbReference>
<evidence type="ECO:0000256" key="3">
    <source>
        <dbReference type="ARBA" id="ARBA00022448"/>
    </source>
</evidence>
<feature type="transmembrane region" description="Helical" evidence="13">
    <location>
        <begin position="338"/>
        <end position="359"/>
    </location>
</feature>
<feature type="transmembrane region" description="Helical" evidence="13">
    <location>
        <begin position="371"/>
        <end position="390"/>
    </location>
</feature>
<feature type="transmembrane region" description="Helical" evidence="13">
    <location>
        <begin position="6"/>
        <end position="23"/>
    </location>
</feature>
<feature type="transmembrane region" description="Helical" evidence="13">
    <location>
        <begin position="54"/>
        <end position="74"/>
    </location>
</feature>
<dbReference type="Gene3D" id="1.20.1530.20">
    <property type="match status" value="1"/>
</dbReference>
<protein>
    <recommendedName>
        <fullName evidence="14">RCK N-terminal domain-containing protein</fullName>
    </recommendedName>
</protein>
<dbReference type="SUPFAM" id="SSF51735">
    <property type="entry name" value="NAD(P)-binding Rossmann-fold domains"/>
    <property type="match status" value="1"/>
</dbReference>
<dbReference type="GO" id="GO:0015297">
    <property type="term" value="F:antiporter activity"/>
    <property type="evidence" value="ECO:0007669"/>
    <property type="project" value="UniProtKB-KW"/>
</dbReference>
<evidence type="ECO:0000259" key="14">
    <source>
        <dbReference type="PROSITE" id="PS51201"/>
    </source>
</evidence>
<evidence type="ECO:0000256" key="12">
    <source>
        <dbReference type="SAM" id="MobiDB-lite"/>
    </source>
</evidence>
<sequence>MEINLLLAIFVLLAATVLLVPLFKWAGLGTILGYLAAGVLIGPYGLALVSDTDLIHQIAEFGIVMMLFLIGLEVDGSELWRMRNKVFGLGLTQMAATTIVVTVLARLIGFVWADAVVVGLALAMSSTAIAMQSVDQRNITKTDTGRASLAILLVQDVAVIPILAIIPLLSAMGGSPIEAIGENVLEAVDNPIDWWIALVVVGAFAAALLGSRFVIRPLMSWLARTRVPEAFTAFALALVIGAALVTESFGLSPALGAFFGGVLLADSEYRHELESNLQPFKGLLLGLFFITVGMSIAFNVVIENPLLVLALVVALISLKMLVLFVLATFFKMHVAERLLLAVLLSQAGEFAFVVLQFARTAGNLSGPEVELLTVVVALSMATTPFLIFLYDRLWAPRLNRNGSDETELPPGPDVPNPHDRVIVLGYGRFGQIVTRLLRAQGFEMTLIDDDPAQIELVKRFGVKVFYGDGGRLEILRAAGADKARMIVIAVAGAERILGIAELIRRNYPNVIVAARAVDRSHAHDLMALGVQVIERETFRAAIKLGEEALLALGRDAAEAHRVAEAFEQHDTRMLRESYVVRHDQAAYIGFVRRSTEMLDAVMKADREQQPEPGHSAEGDIDNKAPRASE</sequence>
<feature type="transmembrane region" description="Helical" evidence="13">
    <location>
        <begin position="111"/>
        <end position="131"/>
    </location>
</feature>
<comment type="caution">
    <text evidence="15">The sequence shown here is derived from an EMBL/GenBank/DDBJ whole genome shotgun (WGS) entry which is preliminary data.</text>
</comment>
<evidence type="ECO:0000313" key="16">
    <source>
        <dbReference type="Proteomes" id="UP000095463"/>
    </source>
</evidence>
<accession>A0A1E5XS75</accession>
<dbReference type="EMBL" id="LAJE02000158">
    <property type="protein sequence ID" value="OEO31456.1"/>
    <property type="molecule type" value="Genomic_DNA"/>
</dbReference>
<feature type="transmembrane region" description="Helical" evidence="13">
    <location>
        <begin position="227"/>
        <end position="245"/>
    </location>
</feature>
<keyword evidence="16" id="KW-1185">Reference proteome</keyword>
<dbReference type="InterPro" id="IPR036291">
    <property type="entry name" value="NAD(P)-bd_dom_sf"/>
</dbReference>
<evidence type="ECO:0000313" key="15">
    <source>
        <dbReference type="EMBL" id="OEO31456.1"/>
    </source>
</evidence>
<keyword evidence="10" id="KW-0406">Ion transport</keyword>
<feature type="domain" description="RCK N-terminal" evidence="14">
    <location>
        <begin position="418"/>
        <end position="534"/>
    </location>
</feature>
<evidence type="ECO:0000256" key="11">
    <source>
        <dbReference type="ARBA" id="ARBA00023136"/>
    </source>
</evidence>
<feature type="transmembrane region" description="Helical" evidence="13">
    <location>
        <begin position="282"/>
        <end position="302"/>
    </location>
</feature>
<keyword evidence="11 13" id="KW-0472">Membrane</keyword>
<feature type="transmembrane region" description="Helical" evidence="13">
    <location>
        <begin position="30"/>
        <end position="48"/>
    </location>
</feature>
<keyword evidence="3" id="KW-0813">Transport</keyword>
<evidence type="ECO:0000256" key="1">
    <source>
        <dbReference type="ARBA" id="ARBA00004127"/>
    </source>
</evidence>
<dbReference type="GO" id="GO:1902600">
    <property type="term" value="P:proton transmembrane transport"/>
    <property type="evidence" value="ECO:0007669"/>
    <property type="project" value="InterPro"/>
</dbReference>
<evidence type="ECO:0000256" key="13">
    <source>
        <dbReference type="SAM" id="Phobius"/>
    </source>
</evidence>
<proteinExistence type="inferred from homology"/>
<keyword evidence="4" id="KW-0050">Antiport</keyword>
<keyword evidence="8" id="KW-0630">Potassium</keyword>